<protein>
    <submittedName>
        <fullName evidence="1">Uncharacterized protein</fullName>
    </submittedName>
</protein>
<sequence length="204" mass="22450">MLAKLDESIDVCAYPIRAAFALAAFENASSQYPGMARLDIRTLRRSQCAMSNVILSRLGGHVELFSLDVSGTNVGVGGQFLGLHWRAIREKGGRYEVNDLPVNALAASLILRTMAEIKKKVVGSRPHKSDAEQVDMERHPVVEKLGGVEAIEQRDRALERFDPEGFKASRHVTLGLINEESVGIFESLEVLRQAIIEDVLALDP</sequence>
<proteinExistence type="predicted"/>
<name>A0A2R5GFV8_9STRA</name>
<organism evidence="1 2">
    <name type="scientific">Hondaea fermentalgiana</name>
    <dbReference type="NCBI Taxonomy" id="2315210"/>
    <lineage>
        <taxon>Eukaryota</taxon>
        <taxon>Sar</taxon>
        <taxon>Stramenopiles</taxon>
        <taxon>Bigyra</taxon>
        <taxon>Labyrinthulomycetes</taxon>
        <taxon>Thraustochytrida</taxon>
        <taxon>Thraustochytriidae</taxon>
        <taxon>Hondaea</taxon>
    </lineage>
</organism>
<dbReference type="InParanoid" id="A0A2R5GFV8"/>
<comment type="caution">
    <text evidence="1">The sequence shown here is derived from an EMBL/GenBank/DDBJ whole genome shotgun (WGS) entry which is preliminary data.</text>
</comment>
<dbReference type="AlphaFoldDB" id="A0A2R5GFV8"/>
<dbReference type="Proteomes" id="UP000241890">
    <property type="component" value="Unassembled WGS sequence"/>
</dbReference>
<accession>A0A2R5GFV8</accession>
<keyword evidence="2" id="KW-1185">Reference proteome</keyword>
<evidence type="ECO:0000313" key="2">
    <source>
        <dbReference type="Proteomes" id="UP000241890"/>
    </source>
</evidence>
<gene>
    <name evidence="1" type="ORF">FCC1311_060322</name>
</gene>
<evidence type="ECO:0000313" key="1">
    <source>
        <dbReference type="EMBL" id="GBG29812.1"/>
    </source>
</evidence>
<dbReference type="EMBL" id="BEYU01000066">
    <property type="protein sequence ID" value="GBG29812.1"/>
    <property type="molecule type" value="Genomic_DNA"/>
</dbReference>
<reference evidence="1 2" key="1">
    <citation type="submission" date="2017-12" db="EMBL/GenBank/DDBJ databases">
        <title>Sequencing, de novo assembly and annotation of complete genome of a new Thraustochytrid species, strain FCC1311.</title>
        <authorList>
            <person name="Sedici K."/>
            <person name="Godart F."/>
            <person name="Aiese Cigliano R."/>
            <person name="Sanseverino W."/>
            <person name="Barakat M."/>
            <person name="Ortet P."/>
            <person name="Marechal E."/>
            <person name="Cagnac O."/>
            <person name="Amato A."/>
        </authorList>
    </citation>
    <scope>NUCLEOTIDE SEQUENCE [LARGE SCALE GENOMIC DNA]</scope>
</reference>